<dbReference type="InterPro" id="IPR051448">
    <property type="entry name" value="CdaR-like_regulators"/>
</dbReference>
<sequence length="417" mass="45651">MDAISDLAEELAQSIQRSVAVDDTDLCLLGYSTHFGDADPLRLLSLANRRIEGPVRDATFAAGFLSWREPRRRHALGFEGHEHDRMAFPLRSRRGLLGVMWVMMPDEHDLTPEEMQRCQATAQAMERVLIRSQHEESESAREIGTLLFTLLSAEQRDRSTAERDLLDLGLFVGCAAVTALVVDTDTATPVADEWPALLLRAMRLAVPADRARSAASAVHGDQGFLLVGSRDATARAQVDRIAERVIDEVGRLDPSMTGRVRVGVGSAVGLDSASRSYDHAVAGSRIARSTGRTVVRWGDHPTEALLDAVLVPGVDATAVPELLTGTVDAQSAENLRTVRCFLDEAGGVARTAERLHLHRTTVYYRLRNFEKGTGLVLDDGGDRFLLHLWFRIRDRIGAVTADGDHVGGVPTSVERPR</sequence>
<accession>A0ABV1K4G8</accession>
<evidence type="ECO:0000259" key="1">
    <source>
        <dbReference type="Pfam" id="PF13556"/>
    </source>
</evidence>
<evidence type="ECO:0000313" key="3">
    <source>
        <dbReference type="Proteomes" id="UP001494902"/>
    </source>
</evidence>
<dbReference type="RefSeq" id="WP_349296052.1">
    <property type="nucleotide sequence ID" value="NZ_JBEDNQ010000001.1"/>
</dbReference>
<comment type="caution">
    <text evidence="2">The sequence shown here is derived from an EMBL/GenBank/DDBJ whole genome shotgun (WGS) entry which is preliminary data.</text>
</comment>
<organism evidence="2 3">
    <name type="scientific">Pseudonocardia nematodicida</name>
    <dbReference type="NCBI Taxonomy" id="1206997"/>
    <lineage>
        <taxon>Bacteria</taxon>
        <taxon>Bacillati</taxon>
        <taxon>Actinomycetota</taxon>
        <taxon>Actinomycetes</taxon>
        <taxon>Pseudonocardiales</taxon>
        <taxon>Pseudonocardiaceae</taxon>
        <taxon>Pseudonocardia</taxon>
    </lineage>
</organism>
<keyword evidence="3" id="KW-1185">Reference proteome</keyword>
<dbReference type="InterPro" id="IPR025736">
    <property type="entry name" value="PucR_C-HTH_dom"/>
</dbReference>
<dbReference type="Gene3D" id="1.10.10.2840">
    <property type="entry name" value="PucR C-terminal helix-turn-helix domain"/>
    <property type="match status" value="1"/>
</dbReference>
<gene>
    <name evidence="2" type="ORF">WIS52_00635</name>
</gene>
<dbReference type="PANTHER" id="PTHR33744">
    <property type="entry name" value="CARBOHYDRATE DIACID REGULATOR"/>
    <property type="match status" value="1"/>
</dbReference>
<evidence type="ECO:0000313" key="2">
    <source>
        <dbReference type="EMBL" id="MEQ3548959.1"/>
    </source>
</evidence>
<dbReference type="PANTHER" id="PTHR33744:SF17">
    <property type="entry name" value="CONSERVED PROTEIN"/>
    <property type="match status" value="1"/>
</dbReference>
<feature type="domain" description="PucR C-terminal helix-turn-helix" evidence="1">
    <location>
        <begin position="335"/>
        <end position="391"/>
    </location>
</feature>
<protein>
    <submittedName>
        <fullName evidence="2">Helix-turn-helix domain-containing protein</fullName>
    </submittedName>
</protein>
<dbReference type="Pfam" id="PF13556">
    <property type="entry name" value="HTH_30"/>
    <property type="match status" value="1"/>
</dbReference>
<proteinExistence type="predicted"/>
<dbReference type="InterPro" id="IPR042070">
    <property type="entry name" value="PucR_C-HTH_sf"/>
</dbReference>
<dbReference type="Proteomes" id="UP001494902">
    <property type="component" value="Unassembled WGS sequence"/>
</dbReference>
<reference evidence="2 3" key="1">
    <citation type="submission" date="2024-03" db="EMBL/GenBank/DDBJ databases">
        <title>Draft genome sequence of Pseudonocardia nematodicida JCM 31783.</title>
        <authorList>
            <person name="Butdee W."/>
            <person name="Duangmal K."/>
        </authorList>
    </citation>
    <scope>NUCLEOTIDE SEQUENCE [LARGE SCALE GENOMIC DNA]</scope>
    <source>
        <strain evidence="2 3">JCM 31783</strain>
    </source>
</reference>
<dbReference type="EMBL" id="JBEDNQ010000001">
    <property type="protein sequence ID" value="MEQ3548959.1"/>
    <property type="molecule type" value="Genomic_DNA"/>
</dbReference>
<name>A0ABV1K4G8_9PSEU</name>